<protein>
    <recommendedName>
        <fullName evidence="1">Cyanophage baseplate Pam3 plug gp18 domain-containing protein</fullName>
    </recommendedName>
</protein>
<keyword evidence="3" id="KW-1185">Reference proteome</keyword>
<dbReference type="AlphaFoldDB" id="A0A163YEZ3"/>
<evidence type="ECO:0000313" key="3">
    <source>
        <dbReference type="Proteomes" id="UP000076563"/>
    </source>
</evidence>
<dbReference type="RefSeq" id="WP_063182003.1">
    <property type="nucleotide sequence ID" value="NZ_LQRA01000052.1"/>
</dbReference>
<dbReference type="InterPro" id="IPR054252">
    <property type="entry name" value="Pam3_gp18"/>
</dbReference>
<proteinExistence type="predicted"/>
<dbReference type="Pfam" id="PF22479">
    <property type="entry name" value="Pam3_gp18"/>
    <property type="match status" value="1"/>
</dbReference>
<dbReference type="EMBL" id="LQRA01000052">
    <property type="protein sequence ID" value="KZE79318.1"/>
    <property type="molecule type" value="Genomic_DNA"/>
</dbReference>
<organism evidence="2 3">
    <name type="scientific">Paenibacillus elgii</name>
    <dbReference type="NCBI Taxonomy" id="189691"/>
    <lineage>
        <taxon>Bacteria</taxon>
        <taxon>Bacillati</taxon>
        <taxon>Bacillota</taxon>
        <taxon>Bacilli</taxon>
        <taxon>Bacillales</taxon>
        <taxon>Paenibacillaceae</taxon>
        <taxon>Paenibacillus</taxon>
    </lineage>
</organism>
<dbReference type="OrthoDB" id="1908663at2"/>
<accession>A0A163YEZ3</accession>
<evidence type="ECO:0000259" key="1">
    <source>
        <dbReference type="Pfam" id="PF22479"/>
    </source>
</evidence>
<reference evidence="3" key="1">
    <citation type="submission" date="2016-01" db="EMBL/GenBank/DDBJ databases">
        <title>Draft genome of Chromobacterium sp. F49.</title>
        <authorList>
            <person name="Hong K.W."/>
        </authorList>
    </citation>
    <scope>NUCLEOTIDE SEQUENCE [LARGE SCALE GENOMIC DNA]</scope>
    <source>
        <strain evidence="3">M63</strain>
    </source>
</reference>
<sequence length="114" mass="12209">MATKVIPLMPGANQSFTCTLPIDSKNITLGFTFTWNGFAEYWFMSITDVKTNTLLLDAVPLVTGLFPAADLLGQYTYLGIGSAAVVPVSSVETGIPGKSNLGSDFVLVWTDTVR</sequence>
<dbReference type="Proteomes" id="UP000076563">
    <property type="component" value="Unassembled WGS sequence"/>
</dbReference>
<name>A0A163YEZ3_9BACL</name>
<evidence type="ECO:0000313" key="2">
    <source>
        <dbReference type="EMBL" id="KZE79318.1"/>
    </source>
</evidence>
<feature type="domain" description="Cyanophage baseplate Pam3 plug gp18" evidence="1">
    <location>
        <begin position="5"/>
        <end position="111"/>
    </location>
</feature>
<comment type="caution">
    <text evidence="2">The sequence shown here is derived from an EMBL/GenBank/DDBJ whole genome shotgun (WGS) entry which is preliminary data.</text>
</comment>
<gene>
    <name evidence="2" type="ORF">AV654_17775</name>
</gene>